<gene>
    <name evidence="3" type="ORF">M9458_032070</name>
</gene>
<protein>
    <recommendedName>
        <fullName evidence="2">MMS22-like C-terminal domain-containing protein</fullName>
    </recommendedName>
</protein>
<evidence type="ECO:0000313" key="3">
    <source>
        <dbReference type="EMBL" id="KAL0171759.1"/>
    </source>
</evidence>
<dbReference type="PANTHER" id="PTHR28547">
    <property type="entry name" value="PROTEIN MMS22-LIKE"/>
    <property type="match status" value="1"/>
</dbReference>
<proteinExistence type="predicted"/>
<dbReference type="PANTHER" id="PTHR28547:SF1">
    <property type="entry name" value="PROTEIN MMS22-LIKE"/>
    <property type="match status" value="1"/>
</dbReference>
<comment type="caution">
    <text evidence="3">The sequence shown here is derived from an EMBL/GenBank/DDBJ whole genome shotgun (WGS) entry which is preliminary data.</text>
</comment>
<keyword evidence="4" id="KW-1185">Reference proteome</keyword>
<dbReference type="InterPro" id="IPR029424">
    <property type="entry name" value="MMS22L_C"/>
</dbReference>
<evidence type="ECO:0000256" key="1">
    <source>
        <dbReference type="SAM" id="MobiDB-lite"/>
    </source>
</evidence>
<dbReference type="AlphaFoldDB" id="A0ABD0PCV4"/>
<sequence>HLLATSKAQQLLFRIVDVLLLPHALLQQDSSAHTQMLSALKESLTLFLQGLSVAVSVSQTQGAYLKQQLHSVISHHTFYWSGGQSSCPAGSLRINTHPAGRKTQEEHSACTE</sequence>
<feature type="non-terminal residue" evidence="3">
    <location>
        <position position="1"/>
    </location>
</feature>
<evidence type="ECO:0000259" key="2">
    <source>
        <dbReference type="Pfam" id="PF14911"/>
    </source>
</evidence>
<dbReference type="EMBL" id="JAMKFB020000016">
    <property type="protein sequence ID" value="KAL0171759.1"/>
    <property type="molecule type" value="Genomic_DNA"/>
</dbReference>
<accession>A0ABD0PCV4</accession>
<reference evidence="3 4" key="1">
    <citation type="submission" date="2024-05" db="EMBL/GenBank/DDBJ databases">
        <title>Genome sequencing and assembly of Indian major carp, Cirrhinus mrigala (Hamilton, 1822).</title>
        <authorList>
            <person name="Mohindra V."/>
            <person name="Chowdhury L.M."/>
            <person name="Lal K."/>
            <person name="Jena J.K."/>
        </authorList>
    </citation>
    <scope>NUCLEOTIDE SEQUENCE [LARGE SCALE GENOMIC DNA]</scope>
    <source>
        <strain evidence="3">CM1030</strain>
        <tissue evidence="3">Blood</tissue>
    </source>
</reference>
<dbReference type="InterPro" id="IPR042320">
    <property type="entry name" value="MMS22-like"/>
</dbReference>
<feature type="non-terminal residue" evidence="3">
    <location>
        <position position="112"/>
    </location>
</feature>
<evidence type="ECO:0000313" key="4">
    <source>
        <dbReference type="Proteomes" id="UP001529510"/>
    </source>
</evidence>
<organism evidence="3 4">
    <name type="scientific">Cirrhinus mrigala</name>
    <name type="common">Mrigala</name>
    <dbReference type="NCBI Taxonomy" id="683832"/>
    <lineage>
        <taxon>Eukaryota</taxon>
        <taxon>Metazoa</taxon>
        <taxon>Chordata</taxon>
        <taxon>Craniata</taxon>
        <taxon>Vertebrata</taxon>
        <taxon>Euteleostomi</taxon>
        <taxon>Actinopterygii</taxon>
        <taxon>Neopterygii</taxon>
        <taxon>Teleostei</taxon>
        <taxon>Ostariophysi</taxon>
        <taxon>Cypriniformes</taxon>
        <taxon>Cyprinidae</taxon>
        <taxon>Labeoninae</taxon>
        <taxon>Labeonini</taxon>
        <taxon>Cirrhinus</taxon>
    </lineage>
</organism>
<feature type="region of interest" description="Disordered" evidence="1">
    <location>
        <begin position="91"/>
        <end position="112"/>
    </location>
</feature>
<feature type="domain" description="MMS22-like C-terminal" evidence="2">
    <location>
        <begin position="2"/>
        <end position="77"/>
    </location>
</feature>
<dbReference type="Pfam" id="PF14911">
    <property type="entry name" value="MMS22L_C"/>
    <property type="match status" value="1"/>
</dbReference>
<dbReference type="Proteomes" id="UP001529510">
    <property type="component" value="Unassembled WGS sequence"/>
</dbReference>
<name>A0ABD0PCV4_CIRMR</name>
<feature type="compositionally biased region" description="Basic and acidic residues" evidence="1">
    <location>
        <begin position="102"/>
        <end position="112"/>
    </location>
</feature>